<keyword evidence="4 8" id="KW-0312">Gluconeogenesis</keyword>
<keyword evidence="5 8" id="KW-0324">Glycolysis</keyword>
<evidence type="ECO:0000256" key="4">
    <source>
        <dbReference type="ARBA" id="ARBA00022432"/>
    </source>
</evidence>
<keyword evidence="6 8" id="KW-0413">Isomerase</keyword>
<dbReference type="CDD" id="cd05015">
    <property type="entry name" value="SIS_PGI_1"/>
    <property type="match status" value="1"/>
</dbReference>
<dbReference type="InterPro" id="IPR001672">
    <property type="entry name" value="G6P_Isomerase"/>
</dbReference>
<dbReference type="GO" id="GO:0097367">
    <property type="term" value="F:carbohydrate derivative binding"/>
    <property type="evidence" value="ECO:0007669"/>
    <property type="project" value="InterPro"/>
</dbReference>
<dbReference type="PROSITE" id="PS00765">
    <property type="entry name" value="P_GLUCOSE_ISOMERASE_1"/>
    <property type="match status" value="1"/>
</dbReference>
<evidence type="ECO:0000256" key="2">
    <source>
        <dbReference type="ARBA" id="ARBA00006604"/>
    </source>
</evidence>
<dbReference type="Gene3D" id="3.40.50.10490">
    <property type="entry name" value="Glucose-6-phosphate isomerase like protein, domain 1"/>
    <property type="match status" value="2"/>
</dbReference>
<evidence type="ECO:0000313" key="9">
    <source>
        <dbReference type="EMBL" id="HJA79436.1"/>
    </source>
</evidence>
<evidence type="ECO:0000256" key="7">
    <source>
        <dbReference type="ARBA" id="ARBA00029321"/>
    </source>
</evidence>
<reference evidence="9" key="2">
    <citation type="submission" date="2021-04" db="EMBL/GenBank/DDBJ databases">
        <authorList>
            <person name="Gilroy R."/>
        </authorList>
    </citation>
    <scope>NUCLEOTIDE SEQUENCE</scope>
    <source>
        <strain evidence="9">5032</strain>
    </source>
</reference>
<dbReference type="PROSITE" id="PS51463">
    <property type="entry name" value="P_GLUCOSE_ISOMERASE_3"/>
    <property type="match status" value="1"/>
</dbReference>
<evidence type="ECO:0000256" key="6">
    <source>
        <dbReference type="ARBA" id="ARBA00023235"/>
    </source>
</evidence>
<comment type="similarity">
    <text evidence="2 8">Belongs to the GPI family.</text>
</comment>
<dbReference type="GO" id="GO:0006094">
    <property type="term" value="P:gluconeogenesis"/>
    <property type="evidence" value="ECO:0007669"/>
    <property type="project" value="UniProtKB-KW"/>
</dbReference>
<gene>
    <name evidence="9" type="ORF">H9784_07725</name>
</gene>
<dbReference type="SUPFAM" id="SSF53697">
    <property type="entry name" value="SIS domain"/>
    <property type="match status" value="1"/>
</dbReference>
<dbReference type="PANTHER" id="PTHR11469:SF1">
    <property type="entry name" value="GLUCOSE-6-PHOSPHATE ISOMERASE"/>
    <property type="match status" value="1"/>
</dbReference>
<comment type="catalytic activity">
    <reaction evidence="7 8">
        <text>alpha-D-glucose 6-phosphate = beta-D-fructose 6-phosphate</text>
        <dbReference type="Rhea" id="RHEA:11816"/>
        <dbReference type="ChEBI" id="CHEBI:57634"/>
        <dbReference type="ChEBI" id="CHEBI:58225"/>
        <dbReference type="EC" id="5.3.1.9"/>
    </reaction>
</comment>
<dbReference type="Pfam" id="PF00342">
    <property type="entry name" value="PGI"/>
    <property type="match status" value="1"/>
</dbReference>
<organism evidence="9 10">
    <name type="scientific">Candidatus Desulfovibrio intestinavium</name>
    <dbReference type="NCBI Taxonomy" id="2838534"/>
    <lineage>
        <taxon>Bacteria</taxon>
        <taxon>Pseudomonadati</taxon>
        <taxon>Thermodesulfobacteriota</taxon>
        <taxon>Desulfovibrionia</taxon>
        <taxon>Desulfovibrionales</taxon>
        <taxon>Desulfovibrionaceae</taxon>
        <taxon>Desulfovibrio</taxon>
    </lineage>
</organism>
<dbReference type="CDD" id="cd05016">
    <property type="entry name" value="SIS_PGI_2"/>
    <property type="match status" value="1"/>
</dbReference>
<dbReference type="InterPro" id="IPR035476">
    <property type="entry name" value="SIS_PGI_1"/>
</dbReference>
<dbReference type="GO" id="GO:0004347">
    <property type="term" value="F:glucose-6-phosphate isomerase activity"/>
    <property type="evidence" value="ECO:0007669"/>
    <property type="project" value="UniProtKB-EC"/>
</dbReference>
<evidence type="ECO:0000256" key="3">
    <source>
        <dbReference type="ARBA" id="ARBA00011952"/>
    </source>
</evidence>
<evidence type="ECO:0000313" key="10">
    <source>
        <dbReference type="Proteomes" id="UP000823821"/>
    </source>
</evidence>
<comment type="caution">
    <text evidence="9">The sequence shown here is derived from an EMBL/GenBank/DDBJ whole genome shotgun (WGS) entry which is preliminary data.</text>
</comment>
<dbReference type="GO" id="GO:0005829">
    <property type="term" value="C:cytosol"/>
    <property type="evidence" value="ECO:0007669"/>
    <property type="project" value="TreeGrafter"/>
</dbReference>
<accession>A0A9D2HMH3</accession>
<protein>
    <recommendedName>
        <fullName evidence="3 8">Glucose-6-phosphate isomerase</fullName>
        <ecNumber evidence="3 8">5.3.1.9</ecNumber>
    </recommendedName>
</protein>
<evidence type="ECO:0000256" key="5">
    <source>
        <dbReference type="ARBA" id="ARBA00023152"/>
    </source>
</evidence>
<dbReference type="GO" id="GO:0051156">
    <property type="term" value="P:glucose 6-phosphate metabolic process"/>
    <property type="evidence" value="ECO:0007669"/>
    <property type="project" value="TreeGrafter"/>
</dbReference>
<dbReference type="GO" id="GO:0048029">
    <property type="term" value="F:monosaccharide binding"/>
    <property type="evidence" value="ECO:0007669"/>
    <property type="project" value="TreeGrafter"/>
</dbReference>
<name>A0A9D2HMH3_9BACT</name>
<dbReference type="PANTHER" id="PTHR11469">
    <property type="entry name" value="GLUCOSE-6-PHOSPHATE ISOMERASE"/>
    <property type="match status" value="1"/>
</dbReference>
<sequence>MLHQLDWSHASGGRLPAEASAPAAARAAAMAARLLEETAQGRLPFLNFPFRSRLERELPPLLPRLRARRHMLLLGIGGSALGARALQRAFAPGQDEPGHDGPCLWIADNVCEATLARWLDRLEPGDTSVVCVSKSGGTIETVAQYLLVRDWLRATLGEGWREHVLLVTDDRKGFLREEAAAHDLPSLEVPDHLGGRYSALSAVGLVPAAFLGIDWQGLLDGASGVGGSLLDAARQGTLADHPAFRLAAWAHALEACAYDQLIFFCYLPQWAAFGPWFAQLWAESLGKEGTGSQPLPATGVTDQHSINQMFLDGPRNKGCLFLSGPDVEVRQPAGQGLHFAAAMPERWQWLAGRPFGCLLDAEGLGTRMALCRSGVPLVHLRMADASPRAAGALMGLLEAMTLLTGWLNGINPLDQPAVELGKRLANARLGAPGLPEEERAMREFMAQEGQCQTF</sequence>
<proteinExistence type="inferred from homology"/>
<dbReference type="InterPro" id="IPR035482">
    <property type="entry name" value="SIS_PGI_2"/>
</dbReference>
<dbReference type="EMBL" id="DWZD01000043">
    <property type="protein sequence ID" value="HJA79436.1"/>
    <property type="molecule type" value="Genomic_DNA"/>
</dbReference>
<dbReference type="Proteomes" id="UP000823821">
    <property type="component" value="Unassembled WGS sequence"/>
</dbReference>
<reference evidence="9" key="1">
    <citation type="journal article" date="2021" name="PeerJ">
        <title>Extensive microbial diversity within the chicken gut microbiome revealed by metagenomics and culture.</title>
        <authorList>
            <person name="Gilroy R."/>
            <person name="Ravi A."/>
            <person name="Getino M."/>
            <person name="Pursley I."/>
            <person name="Horton D.L."/>
            <person name="Alikhan N.F."/>
            <person name="Baker D."/>
            <person name="Gharbi K."/>
            <person name="Hall N."/>
            <person name="Watson M."/>
            <person name="Adriaenssens E.M."/>
            <person name="Foster-Nyarko E."/>
            <person name="Jarju S."/>
            <person name="Secka A."/>
            <person name="Antonio M."/>
            <person name="Oren A."/>
            <person name="Chaudhuri R.R."/>
            <person name="La Ragione R."/>
            <person name="Hildebrand F."/>
            <person name="Pallen M.J."/>
        </authorList>
    </citation>
    <scope>NUCLEOTIDE SEQUENCE</scope>
    <source>
        <strain evidence="9">5032</strain>
    </source>
</reference>
<dbReference type="InterPro" id="IPR018189">
    <property type="entry name" value="Phosphoglucose_isomerase_CS"/>
</dbReference>
<dbReference type="AlphaFoldDB" id="A0A9D2HMH3"/>
<comment type="pathway">
    <text evidence="1 8">Carbohydrate degradation; glycolysis; D-glyceraldehyde 3-phosphate and glycerone phosphate from D-glucose: step 2/4.</text>
</comment>
<evidence type="ECO:0000256" key="1">
    <source>
        <dbReference type="ARBA" id="ARBA00004926"/>
    </source>
</evidence>
<evidence type="ECO:0000256" key="8">
    <source>
        <dbReference type="RuleBase" id="RU000612"/>
    </source>
</evidence>
<dbReference type="GO" id="GO:0006096">
    <property type="term" value="P:glycolytic process"/>
    <property type="evidence" value="ECO:0007669"/>
    <property type="project" value="UniProtKB-KW"/>
</dbReference>
<dbReference type="EC" id="5.3.1.9" evidence="3 8"/>
<dbReference type="PRINTS" id="PR00662">
    <property type="entry name" value="G6PISOMERASE"/>
</dbReference>
<dbReference type="InterPro" id="IPR046348">
    <property type="entry name" value="SIS_dom_sf"/>
</dbReference>